<name>A0A2P6PWS1_ROSCH</name>
<organism evidence="4 5">
    <name type="scientific">Rosa chinensis</name>
    <name type="common">China rose</name>
    <dbReference type="NCBI Taxonomy" id="74649"/>
    <lineage>
        <taxon>Eukaryota</taxon>
        <taxon>Viridiplantae</taxon>
        <taxon>Streptophyta</taxon>
        <taxon>Embryophyta</taxon>
        <taxon>Tracheophyta</taxon>
        <taxon>Spermatophyta</taxon>
        <taxon>Magnoliopsida</taxon>
        <taxon>eudicotyledons</taxon>
        <taxon>Gunneridae</taxon>
        <taxon>Pentapetalae</taxon>
        <taxon>rosids</taxon>
        <taxon>fabids</taxon>
        <taxon>Rosales</taxon>
        <taxon>Rosaceae</taxon>
        <taxon>Rosoideae</taxon>
        <taxon>Rosoideae incertae sedis</taxon>
        <taxon>Rosa</taxon>
    </lineage>
</organism>
<dbReference type="STRING" id="74649.A0A2P6PWS1"/>
<evidence type="ECO:0000256" key="1">
    <source>
        <dbReference type="SAM" id="Coils"/>
    </source>
</evidence>
<dbReference type="PANTHER" id="PTHR23329">
    <property type="entry name" value="TUFTELIN-INTERACTING PROTEIN 11-RELATED"/>
    <property type="match status" value="1"/>
</dbReference>
<feature type="region of interest" description="Disordered" evidence="2">
    <location>
        <begin position="88"/>
        <end position="109"/>
    </location>
</feature>
<evidence type="ECO:0000313" key="4">
    <source>
        <dbReference type="EMBL" id="PRQ26365.1"/>
    </source>
</evidence>
<evidence type="ECO:0000256" key="2">
    <source>
        <dbReference type="SAM" id="MobiDB-lite"/>
    </source>
</evidence>
<reference evidence="4 5" key="1">
    <citation type="journal article" date="2018" name="Nat. Genet.">
        <title>The Rosa genome provides new insights in the design of modern roses.</title>
        <authorList>
            <person name="Bendahmane M."/>
        </authorList>
    </citation>
    <scope>NUCLEOTIDE SEQUENCE [LARGE SCALE GENOMIC DNA]</scope>
    <source>
        <strain evidence="5">cv. Old Blush</strain>
    </source>
</reference>
<evidence type="ECO:0000313" key="5">
    <source>
        <dbReference type="Proteomes" id="UP000238479"/>
    </source>
</evidence>
<dbReference type="EMBL" id="PDCK01000044">
    <property type="protein sequence ID" value="PRQ26365.1"/>
    <property type="molecule type" value="Genomic_DNA"/>
</dbReference>
<feature type="coiled-coil region" evidence="1">
    <location>
        <begin position="125"/>
        <end position="180"/>
    </location>
</feature>
<dbReference type="AlphaFoldDB" id="A0A2P6PWS1"/>
<gene>
    <name evidence="4" type="ORF">RchiOBHm_Chr6g0293811</name>
</gene>
<dbReference type="Gramene" id="PRQ26365">
    <property type="protein sequence ID" value="PRQ26365"/>
    <property type="gene ID" value="RchiOBHm_Chr6g0293811"/>
</dbReference>
<comment type="caution">
    <text evidence="4">The sequence shown here is derived from an EMBL/GenBank/DDBJ whole genome shotgun (WGS) entry which is preliminary data.</text>
</comment>
<dbReference type="PROSITE" id="PS50174">
    <property type="entry name" value="G_PATCH"/>
    <property type="match status" value="1"/>
</dbReference>
<sequence>MEQDYHGSRKRRRQDGNVDDLTKPFNFNNGDGLGLTAGIGMKMLKNMGYKGGGLGKDEQGMLNPIQPKLRPKNLGMGFNDTKTKLPNLQEESEPTKADVPPPTTTTTMPTWKKNVINKQQKDFCLAEFLAQKMEEEQNVEAVENSENLNAQEEDGDDVPMPDLNNEISALLNRLKEANSMGELTLEALGKEFGDIRRSCTDHWLGSSSESMAWF</sequence>
<feature type="region of interest" description="Disordered" evidence="2">
    <location>
        <begin position="1"/>
        <end position="32"/>
    </location>
</feature>
<dbReference type="PANTHER" id="PTHR23329:SF1">
    <property type="entry name" value="TUFTELIN-INTERACTING PROTEIN 11"/>
    <property type="match status" value="1"/>
</dbReference>
<dbReference type="GO" id="GO:0003676">
    <property type="term" value="F:nucleic acid binding"/>
    <property type="evidence" value="ECO:0007669"/>
    <property type="project" value="InterPro"/>
</dbReference>
<proteinExistence type="predicted"/>
<dbReference type="Proteomes" id="UP000238479">
    <property type="component" value="Chromosome 6"/>
</dbReference>
<accession>A0A2P6PWS1</accession>
<evidence type="ECO:0000259" key="3">
    <source>
        <dbReference type="PROSITE" id="PS50174"/>
    </source>
</evidence>
<dbReference type="InterPro" id="IPR045211">
    <property type="entry name" value="TFP11/STIP/Ntr1"/>
</dbReference>
<dbReference type="GO" id="GO:0071008">
    <property type="term" value="C:U2-type post-mRNA release spliceosomal complex"/>
    <property type="evidence" value="ECO:0007669"/>
    <property type="project" value="TreeGrafter"/>
</dbReference>
<keyword evidence="1" id="KW-0175">Coiled coil</keyword>
<dbReference type="SMART" id="SM00443">
    <property type="entry name" value="G_patch"/>
    <property type="match status" value="1"/>
</dbReference>
<dbReference type="GO" id="GO:0000390">
    <property type="term" value="P:spliceosomal complex disassembly"/>
    <property type="evidence" value="ECO:0007669"/>
    <property type="project" value="InterPro"/>
</dbReference>
<protein>
    <submittedName>
        <fullName evidence="4">Putative G-patch domain-containing protein</fullName>
    </submittedName>
</protein>
<dbReference type="InterPro" id="IPR000467">
    <property type="entry name" value="G_patch_dom"/>
</dbReference>
<keyword evidence="5" id="KW-1185">Reference proteome</keyword>
<feature type="domain" description="G-patch" evidence="3">
    <location>
        <begin position="36"/>
        <end position="81"/>
    </location>
</feature>
<dbReference type="Pfam" id="PF01585">
    <property type="entry name" value="G-patch"/>
    <property type="match status" value="1"/>
</dbReference>